<dbReference type="Proteomes" id="UP001385951">
    <property type="component" value="Unassembled WGS sequence"/>
</dbReference>
<accession>A0AAW0FY15</accession>
<keyword evidence="2" id="KW-1185">Reference proteome</keyword>
<gene>
    <name evidence="1" type="ORF">QCA50_011167</name>
</gene>
<evidence type="ECO:0000313" key="2">
    <source>
        <dbReference type="Proteomes" id="UP001385951"/>
    </source>
</evidence>
<name>A0AAW0FY15_9APHY</name>
<organism evidence="1 2">
    <name type="scientific">Cerrena zonata</name>
    <dbReference type="NCBI Taxonomy" id="2478898"/>
    <lineage>
        <taxon>Eukaryota</taxon>
        <taxon>Fungi</taxon>
        <taxon>Dikarya</taxon>
        <taxon>Basidiomycota</taxon>
        <taxon>Agaricomycotina</taxon>
        <taxon>Agaricomycetes</taxon>
        <taxon>Polyporales</taxon>
        <taxon>Cerrenaceae</taxon>
        <taxon>Cerrena</taxon>
    </lineage>
</organism>
<dbReference type="AlphaFoldDB" id="A0AAW0FY15"/>
<proteinExistence type="predicted"/>
<protein>
    <submittedName>
        <fullName evidence="1">Uncharacterized protein</fullName>
    </submittedName>
</protein>
<comment type="caution">
    <text evidence="1">The sequence shown here is derived from an EMBL/GenBank/DDBJ whole genome shotgun (WGS) entry which is preliminary data.</text>
</comment>
<evidence type="ECO:0000313" key="1">
    <source>
        <dbReference type="EMBL" id="KAK7685821.1"/>
    </source>
</evidence>
<reference evidence="1 2" key="1">
    <citation type="submission" date="2022-09" db="EMBL/GenBank/DDBJ databases">
        <authorList>
            <person name="Palmer J.M."/>
        </authorList>
    </citation>
    <scope>NUCLEOTIDE SEQUENCE [LARGE SCALE GENOMIC DNA]</scope>
    <source>
        <strain evidence="1 2">DSM 7382</strain>
    </source>
</reference>
<sequence>MFNDIQLFDGHMNDGLCAPVLFFHSRICQAVNKFHTQPWNDQRTARWHVGLYREVTCMRDAISTLMLNGCRGGAFFEQNFDWFDTTRPDRFAISWHLLPEHMEPLVAPRHIIHLLTDAHRRLNKWWLWDGEAHHSNVTRPEWWDVTRDTTKDWAPELHVPFHNIARARESMNELLDGIEELVFPLAEEEL</sequence>
<dbReference type="EMBL" id="JASBNA010000019">
    <property type="protein sequence ID" value="KAK7685821.1"/>
    <property type="molecule type" value="Genomic_DNA"/>
</dbReference>